<dbReference type="EMBL" id="QREG01000004">
    <property type="protein sequence ID" value="REE01202.1"/>
    <property type="molecule type" value="Genomic_DNA"/>
</dbReference>
<dbReference type="Proteomes" id="UP000256779">
    <property type="component" value="Unassembled WGS sequence"/>
</dbReference>
<dbReference type="InterPro" id="IPR035093">
    <property type="entry name" value="RelE/ParE_toxin_dom_sf"/>
</dbReference>
<protein>
    <submittedName>
        <fullName evidence="2">Plasmid stabilization system protein ParE</fullName>
    </submittedName>
</protein>
<dbReference type="Gene3D" id="3.30.2310.20">
    <property type="entry name" value="RelE-like"/>
    <property type="match status" value="1"/>
</dbReference>
<accession>A0A3D9L5C6</accession>
<keyword evidence="3" id="KW-1185">Reference proteome</keyword>
<sequence>MEKLKIIWSNQAKEALRKIYEYYKDKSLSGAKNVKSDLLKAPKTIYFSKQYQIDDINPKYRRIVVRDYKILYKEHNNTIQIVDIISTKQSPDILKNK</sequence>
<dbReference type="InterPro" id="IPR007712">
    <property type="entry name" value="RelE/ParE_toxin"/>
</dbReference>
<gene>
    <name evidence="2" type="ORF">C7460_104222</name>
</gene>
<keyword evidence="1" id="KW-1277">Toxin-antitoxin system</keyword>
<dbReference type="Pfam" id="PF05016">
    <property type="entry name" value="ParE_toxin"/>
    <property type="match status" value="1"/>
</dbReference>
<evidence type="ECO:0000313" key="3">
    <source>
        <dbReference type="Proteomes" id="UP000256779"/>
    </source>
</evidence>
<evidence type="ECO:0000313" key="2">
    <source>
        <dbReference type="EMBL" id="REE01202.1"/>
    </source>
</evidence>
<dbReference type="RefSeq" id="WP_115867281.1">
    <property type="nucleotide sequence ID" value="NZ_QREG01000004.1"/>
</dbReference>
<name>A0A3D9L5C6_MARFU</name>
<proteinExistence type="predicted"/>
<dbReference type="OrthoDB" id="981785at2"/>
<comment type="caution">
    <text evidence="2">The sequence shown here is derived from an EMBL/GenBank/DDBJ whole genome shotgun (WGS) entry which is preliminary data.</text>
</comment>
<reference evidence="2 3" key="1">
    <citation type="submission" date="2018-07" db="EMBL/GenBank/DDBJ databases">
        <title>Genomic Encyclopedia of Type Strains, Phase IV (KMG-IV): sequencing the most valuable type-strain genomes for metagenomic binning, comparative biology and taxonomic classification.</title>
        <authorList>
            <person name="Goeker M."/>
        </authorList>
    </citation>
    <scope>NUCLEOTIDE SEQUENCE [LARGE SCALE GENOMIC DNA]</scope>
    <source>
        <strain evidence="2 3">DSM 4134</strain>
    </source>
</reference>
<dbReference type="AlphaFoldDB" id="A0A3D9L5C6"/>
<organism evidence="2 3">
    <name type="scientific">Marinoscillum furvescens DSM 4134</name>
    <dbReference type="NCBI Taxonomy" id="1122208"/>
    <lineage>
        <taxon>Bacteria</taxon>
        <taxon>Pseudomonadati</taxon>
        <taxon>Bacteroidota</taxon>
        <taxon>Cytophagia</taxon>
        <taxon>Cytophagales</taxon>
        <taxon>Reichenbachiellaceae</taxon>
        <taxon>Marinoscillum</taxon>
    </lineage>
</organism>
<evidence type="ECO:0000256" key="1">
    <source>
        <dbReference type="ARBA" id="ARBA00022649"/>
    </source>
</evidence>